<accession>A0ABP6QAG3</accession>
<dbReference type="RefSeq" id="WP_344829362.1">
    <property type="nucleotide sequence ID" value="NZ_BAAAUV010000008.1"/>
</dbReference>
<keyword evidence="7" id="KW-1185">Reference proteome</keyword>
<name>A0ABP6QAG3_9ACTN</name>
<evidence type="ECO:0000256" key="3">
    <source>
        <dbReference type="ARBA" id="ARBA00023125"/>
    </source>
</evidence>
<dbReference type="Pfam" id="PF03466">
    <property type="entry name" value="LysR_substrate"/>
    <property type="match status" value="1"/>
</dbReference>
<sequence length="298" mass="33454">MELRDIEIFLTLAEELHFGRTAARLHLSQARVSQAIAQQERRIGGPLFDRSNRRRVRLTPLGVALENDLMPVYATLRDTLERARRSARGIAARLTVGMMPFNGPGLNPLWEAFRTRHPQYELLLRHTSFADPFGALRSGAIDILITWLPVEEPDLTVGPTLFTDPRVLAVSATHDLAGLTSAPVEALADYAHIRVPAGKPEAWEDGYLPFRTPRGHTLDRVQPVTHTDEILHLIGTGEIIHPFPAHVTHYWSMRHIRFLPLPDMAPLTYALVWRTETENDLIRALARTVTGLTPAGHL</sequence>
<dbReference type="InterPro" id="IPR036388">
    <property type="entry name" value="WH-like_DNA-bd_sf"/>
</dbReference>
<dbReference type="Gene3D" id="1.10.10.10">
    <property type="entry name" value="Winged helix-like DNA-binding domain superfamily/Winged helix DNA-binding domain"/>
    <property type="match status" value="1"/>
</dbReference>
<comment type="similarity">
    <text evidence="1">Belongs to the LysR transcriptional regulatory family.</text>
</comment>
<evidence type="ECO:0000256" key="2">
    <source>
        <dbReference type="ARBA" id="ARBA00023015"/>
    </source>
</evidence>
<organism evidence="6 7">
    <name type="scientific">Actinocorallia longicatena</name>
    <dbReference type="NCBI Taxonomy" id="111803"/>
    <lineage>
        <taxon>Bacteria</taxon>
        <taxon>Bacillati</taxon>
        <taxon>Actinomycetota</taxon>
        <taxon>Actinomycetes</taxon>
        <taxon>Streptosporangiales</taxon>
        <taxon>Thermomonosporaceae</taxon>
        <taxon>Actinocorallia</taxon>
    </lineage>
</organism>
<evidence type="ECO:0000256" key="4">
    <source>
        <dbReference type="ARBA" id="ARBA00023163"/>
    </source>
</evidence>
<dbReference type="SUPFAM" id="SSF53850">
    <property type="entry name" value="Periplasmic binding protein-like II"/>
    <property type="match status" value="1"/>
</dbReference>
<keyword evidence="2" id="KW-0805">Transcription regulation</keyword>
<keyword evidence="4" id="KW-0804">Transcription</keyword>
<evidence type="ECO:0000259" key="5">
    <source>
        <dbReference type="PROSITE" id="PS50931"/>
    </source>
</evidence>
<keyword evidence="3" id="KW-0238">DNA-binding</keyword>
<proteinExistence type="inferred from homology"/>
<dbReference type="Gene3D" id="3.40.190.10">
    <property type="entry name" value="Periplasmic binding protein-like II"/>
    <property type="match status" value="2"/>
</dbReference>
<dbReference type="InterPro" id="IPR036390">
    <property type="entry name" value="WH_DNA-bd_sf"/>
</dbReference>
<evidence type="ECO:0000256" key="1">
    <source>
        <dbReference type="ARBA" id="ARBA00009437"/>
    </source>
</evidence>
<dbReference type="PANTHER" id="PTHR30346">
    <property type="entry name" value="TRANSCRIPTIONAL DUAL REGULATOR HCAR-RELATED"/>
    <property type="match status" value="1"/>
</dbReference>
<feature type="domain" description="HTH lysR-type" evidence="5">
    <location>
        <begin position="1"/>
        <end position="59"/>
    </location>
</feature>
<gene>
    <name evidence="6" type="ORF">GCM10010468_35740</name>
</gene>
<reference evidence="7" key="1">
    <citation type="journal article" date="2019" name="Int. J. Syst. Evol. Microbiol.">
        <title>The Global Catalogue of Microorganisms (GCM) 10K type strain sequencing project: providing services to taxonomists for standard genome sequencing and annotation.</title>
        <authorList>
            <consortium name="The Broad Institute Genomics Platform"/>
            <consortium name="The Broad Institute Genome Sequencing Center for Infectious Disease"/>
            <person name="Wu L."/>
            <person name="Ma J."/>
        </authorList>
    </citation>
    <scope>NUCLEOTIDE SEQUENCE [LARGE SCALE GENOMIC DNA]</scope>
    <source>
        <strain evidence="7">JCM 9377</strain>
    </source>
</reference>
<dbReference type="InterPro" id="IPR005119">
    <property type="entry name" value="LysR_subst-bd"/>
</dbReference>
<evidence type="ECO:0000313" key="7">
    <source>
        <dbReference type="Proteomes" id="UP001501237"/>
    </source>
</evidence>
<dbReference type="EMBL" id="BAAAUV010000008">
    <property type="protein sequence ID" value="GAA3214788.1"/>
    <property type="molecule type" value="Genomic_DNA"/>
</dbReference>
<dbReference type="PROSITE" id="PS50931">
    <property type="entry name" value="HTH_LYSR"/>
    <property type="match status" value="1"/>
</dbReference>
<evidence type="ECO:0000313" key="6">
    <source>
        <dbReference type="EMBL" id="GAA3214788.1"/>
    </source>
</evidence>
<dbReference type="PANTHER" id="PTHR30346:SF0">
    <property type="entry name" value="HCA OPERON TRANSCRIPTIONAL ACTIVATOR HCAR"/>
    <property type="match status" value="1"/>
</dbReference>
<dbReference type="Proteomes" id="UP001501237">
    <property type="component" value="Unassembled WGS sequence"/>
</dbReference>
<protein>
    <submittedName>
        <fullName evidence="6">LysR family transcriptional regulator</fullName>
    </submittedName>
</protein>
<dbReference type="SUPFAM" id="SSF46785">
    <property type="entry name" value="Winged helix' DNA-binding domain"/>
    <property type="match status" value="1"/>
</dbReference>
<dbReference type="InterPro" id="IPR000847">
    <property type="entry name" value="LysR_HTH_N"/>
</dbReference>
<comment type="caution">
    <text evidence="6">The sequence shown here is derived from an EMBL/GenBank/DDBJ whole genome shotgun (WGS) entry which is preliminary data.</text>
</comment>
<dbReference type="Pfam" id="PF00126">
    <property type="entry name" value="HTH_1"/>
    <property type="match status" value="1"/>
</dbReference>